<evidence type="ECO:0000313" key="1">
    <source>
        <dbReference type="EMBL" id="GAG79689.1"/>
    </source>
</evidence>
<gene>
    <name evidence="1" type="ORF">S01H4_23667</name>
</gene>
<comment type="caution">
    <text evidence="1">The sequence shown here is derived from an EMBL/GenBank/DDBJ whole genome shotgun (WGS) entry which is preliminary data.</text>
</comment>
<name>X1ACP1_9ZZZZ</name>
<reference evidence="1" key="1">
    <citation type="journal article" date="2014" name="Front. Microbiol.">
        <title>High frequency of phylogenetically diverse reductive dehalogenase-homologous genes in deep subseafloor sedimentary metagenomes.</title>
        <authorList>
            <person name="Kawai M."/>
            <person name="Futagami T."/>
            <person name="Toyoda A."/>
            <person name="Takaki Y."/>
            <person name="Nishi S."/>
            <person name="Hori S."/>
            <person name="Arai W."/>
            <person name="Tsubouchi T."/>
            <person name="Morono Y."/>
            <person name="Uchiyama I."/>
            <person name="Ito T."/>
            <person name="Fujiyama A."/>
            <person name="Inagaki F."/>
            <person name="Takami H."/>
        </authorList>
    </citation>
    <scope>NUCLEOTIDE SEQUENCE</scope>
    <source>
        <strain evidence="1">Expedition CK06-06</strain>
    </source>
</reference>
<organism evidence="1">
    <name type="scientific">marine sediment metagenome</name>
    <dbReference type="NCBI Taxonomy" id="412755"/>
    <lineage>
        <taxon>unclassified sequences</taxon>
        <taxon>metagenomes</taxon>
        <taxon>ecological metagenomes</taxon>
    </lineage>
</organism>
<sequence>NVTPQTISKLTNSKEAKALLTLLGYYASLVSGPHIAQRNNMLWRIALANELDQPKTSIAAIAELNKVDLAFREMETGASQKAPVVIINQEALPRTVLDGNSTNGS</sequence>
<accession>X1ACP1</accession>
<feature type="non-terminal residue" evidence="1">
    <location>
        <position position="1"/>
    </location>
</feature>
<dbReference type="AlphaFoldDB" id="X1ACP1"/>
<proteinExistence type="predicted"/>
<protein>
    <submittedName>
        <fullName evidence="1">Uncharacterized protein</fullName>
    </submittedName>
</protein>
<dbReference type="EMBL" id="BART01011014">
    <property type="protein sequence ID" value="GAG79689.1"/>
    <property type="molecule type" value="Genomic_DNA"/>
</dbReference>